<protein>
    <submittedName>
        <fullName evidence="2">Uncharacterized protein</fullName>
    </submittedName>
</protein>
<sequence length="249" mass="26880">MACPDPYTSTFVVVPNYDTAYGCRIRGADRVPPVVTHTETIANGNGIHPTATGGVRRYSPRDEGKSKEWAAAMGGERERKNDDWTGSQTDKLNKHQPPSPHTQNSDANNTQIRIATNCVHVAERSLSVAVGVLCSAAALIHTAASASPSRSNFPAALLRCIVPSFWPLHLVTVRDHGTRPTLSSAVVAVAAPDGTILRLNPAHGQRRTRNTALPSGTLFPFFGDKPTNRQTLFFFRTPSLGLSEPYAKT</sequence>
<dbReference type="EMBL" id="JAKELL010000046">
    <property type="protein sequence ID" value="KAH8987588.1"/>
    <property type="molecule type" value="Genomic_DNA"/>
</dbReference>
<evidence type="ECO:0000313" key="3">
    <source>
        <dbReference type="Proteomes" id="UP001201163"/>
    </source>
</evidence>
<accession>A0AAD4LDJ1</accession>
<feature type="compositionally biased region" description="Basic and acidic residues" evidence="1">
    <location>
        <begin position="59"/>
        <end position="68"/>
    </location>
</feature>
<organism evidence="2 3">
    <name type="scientific">Lactarius akahatsu</name>
    <dbReference type="NCBI Taxonomy" id="416441"/>
    <lineage>
        <taxon>Eukaryota</taxon>
        <taxon>Fungi</taxon>
        <taxon>Dikarya</taxon>
        <taxon>Basidiomycota</taxon>
        <taxon>Agaricomycotina</taxon>
        <taxon>Agaricomycetes</taxon>
        <taxon>Russulales</taxon>
        <taxon>Russulaceae</taxon>
        <taxon>Lactarius</taxon>
    </lineage>
</organism>
<keyword evidence="3" id="KW-1185">Reference proteome</keyword>
<comment type="caution">
    <text evidence="2">The sequence shown here is derived from an EMBL/GenBank/DDBJ whole genome shotgun (WGS) entry which is preliminary data.</text>
</comment>
<gene>
    <name evidence="2" type="ORF">EDB92DRAFT_1817840</name>
</gene>
<name>A0AAD4LDJ1_9AGAM</name>
<dbReference type="Proteomes" id="UP001201163">
    <property type="component" value="Unassembled WGS sequence"/>
</dbReference>
<evidence type="ECO:0000256" key="1">
    <source>
        <dbReference type="SAM" id="MobiDB-lite"/>
    </source>
</evidence>
<proteinExistence type="predicted"/>
<evidence type="ECO:0000313" key="2">
    <source>
        <dbReference type="EMBL" id="KAH8987588.1"/>
    </source>
</evidence>
<feature type="region of interest" description="Disordered" evidence="1">
    <location>
        <begin position="40"/>
        <end position="109"/>
    </location>
</feature>
<reference evidence="2" key="1">
    <citation type="submission" date="2022-01" db="EMBL/GenBank/DDBJ databases">
        <title>Comparative genomics reveals a dynamic genome evolution in the ectomycorrhizal milk-cap (Lactarius) mushrooms.</title>
        <authorList>
            <consortium name="DOE Joint Genome Institute"/>
            <person name="Lebreton A."/>
            <person name="Tang N."/>
            <person name="Kuo A."/>
            <person name="LaButti K."/>
            <person name="Drula E."/>
            <person name="Barry K."/>
            <person name="Clum A."/>
            <person name="Lipzen A."/>
            <person name="Mousain D."/>
            <person name="Ng V."/>
            <person name="Wang R."/>
            <person name="Wang X."/>
            <person name="Dai Y."/>
            <person name="Henrissat B."/>
            <person name="Grigoriev I.V."/>
            <person name="Guerin-Laguette A."/>
            <person name="Yu F."/>
            <person name="Martin F.M."/>
        </authorList>
    </citation>
    <scope>NUCLEOTIDE SEQUENCE</scope>
    <source>
        <strain evidence="2">QP</strain>
    </source>
</reference>
<dbReference type="AlphaFoldDB" id="A0AAD4LDJ1"/>